<dbReference type="KEGG" id="apel:CA267_016955"/>
<dbReference type="Proteomes" id="UP000219285">
    <property type="component" value="Chromosome"/>
</dbReference>
<proteinExistence type="predicted"/>
<keyword evidence="1" id="KW-0812">Transmembrane</keyword>
<feature type="transmembrane region" description="Helical" evidence="1">
    <location>
        <begin position="31"/>
        <end position="49"/>
    </location>
</feature>
<keyword evidence="3" id="KW-1185">Reference proteome</keyword>
<dbReference type="RefSeq" id="WP_139316248.1">
    <property type="nucleotide sequence ID" value="NZ_CP052766.1"/>
</dbReference>
<keyword evidence="1" id="KW-1133">Transmembrane helix</keyword>
<keyword evidence="1" id="KW-0472">Membrane</keyword>
<sequence length="67" mass="7601">MNLTVQCTSGVKAIERLPRYFFSRYTRSLSFSLWVIVNFASVGNVLVIIRTSPTATFNFAHRSSNAR</sequence>
<dbReference type="AlphaFoldDB" id="A0A6M4MHB6"/>
<gene>
    <name evidence="2" type="ORF">CA267_016955</name>
</gene>
<reference evidence="3" key="1">
    <citation type="submission" date="2014-12" db="EMBL/GenBank/DDBJ databases">
        <title>Complete genome sequence of a multi-drug resistant Klebsiella pneumoniae.</title>
        <authorList>
            <person name="Hua X."/>
            <person name="Chen Q."/>
            <person name="Li X."/>
            <person name="Feng Y."/>
            <person name="Ruan Z."/>
            <person name="Yu Y."/>
        </authorList>
    </citation>
    <scope>NUCLEOTIDE SEQUENCE [LARGE SCALE GENOMIC DNA]</scope>
    <source>
        <strain evidence="3">5.12</strain>
    </source>
</reference>
<accession>A0A6M4MHB6</accession>
<reference evidence="2 3" key="2">
    <citation type="submission" date="2020-04" db="EMBL/GenBank/DDBJ databases">
        <title>Complete genome sequence of Alteromonas pelagimontana 5.12T.</title>
        <authorList>
            <person name="Sinha R.K."/>
            <person name="Krishnan K.P."/>
            <person name="Kurian J.P."/>
        </authorList>
    </citation>
    <scope>NUCLEOTIDE SEQUENCE [LARGE SCALE GENOMIC DNA]</scope>
    <source>
        <strain evidence="2 3">5.12</strain>
    </source>
</reference>
<dbReference type="EMBL" id="CP052766">
    <property type="protein sequence ID" value="QJR82318.1"/>
    <property type="molecule type" value="Genomic_DNA"/>
</dbReference>
<organism evidence="2 3">
    <name type="scientific">Alteromonas pelagimontana</name>
    <dbReference type="NCBI Taxonomy" id="1858656"/>
    <lineage>
        <taxon>Bacteria</taxon>
        <taxon>Pseudomonadati</taxon>
        <taxon>Pseudomonadota</taxon>
        <taxon>Gammaproteobacteria</taxon>
        <taxon>Alteromonadales</taxon>
        <taxon>Alteromonadaceae</taxon>
        <taxon>Alteromonas/Salinimonas group</taxon>
        <taxon>Alteromonas</taxon>
    </lineage>
</organism>
<name>A0A6M4MHB6_9ALTE</name>
<evidence type="ECO:0000313" key="3">
    <source>
        <dbReference type="Proteomes" id="UP000219285"/>
    </source>
</evidence>
<evidence type="ECO:0000313" key="2">
    <source>
        <dbReference type="EMBL" id="QJR82318.1"/>
    </source>
</evidence>
<protein>
    <submittedName>
        <fullName evidence="2">Uncharacterized protein</fullName>
    </submittedName>
</protein>
<evidence type="ECO:0000256" key="1">
    <source>
        <dbReference type="SAM" id="Phobius"/>
    </source>
</evidence>